<gene>
    <name evidence="1" type="ORF">JTE90_011431</name>
</gene>
<dbReference type="EMBL" id="JAFNEN010000113">
    <property type="protein sequence ID" value="KAG8193871.1"/>
    <property type="molecule type" value="Genomic_DNA"/>
</dbReference>
<comment type="caution">
    <text evidence="1">The sequence shown here is derived from an EMBL/GenBank/DDBJ whole genome shotgun (WGS) entry which is preliminary data.</text>
</comment>
<accession>A0AAV6VDY0</accession>
<organism evidence="1 2">
    <name type="scientific">Oedothorax gibbosus</name>
    <dbReference type="NCBI Taxonomy" id="931172"/>
    <lineage>
        <taxon>Eukaryota</taxon>
        <taxon>Metazoa</taxon>
        <taxon>Ecdysozoa</taxon>
        <taxon>Arthropoda</taxon>
        <taxon>Chelicerata</taxon>
        <taxon>Arachnida</taxon>
        <taxon>Araneae</taxon>
        <taxon>Araneomorphae</taxon>
        <taxon>Entelegynae</taxon>
        <taxon>Araneoidea</taxon>
        <taxon>Linyphiidae</taxon>
        <taxon>Erigoninae</taxon>
        <taxon>Oedothorax</taxon>
    </lineage>
</organism>
<keyword evidence="2" id="KW-1185">Reference proteome</keyword>
<protein>
    <submittedName>
        <fullName evidence="1">Uncharacterized protein</fullName>
    </submittedName>
</protein>
<dbReference type="Proteomes" id="UP000827092">
    <property type="component" value="Unassembled WGS sequence"/>
</dbReference>
<name>A0AAV6VDY0_9ARAC</name>
<sequence>MTARFLHPTRIQVIKGSLLKKTNIKREFLRNGAEFFVLIRSIDIYDDGFSTDHLNLYLVEPAPQQRWDRKERADTCYTFFASNKNSIVLTF</sequence>
<proteinExistence type="predicted"/>
<evidence type="ECO:0000313" key="2">
    <source>
        <dbReference type="Proteomes" id="UP000827092"/>
    </source>
</evidence>
<evidence type="ECO:0000313" key="1">
    <source>
        <dbReference type="EMBL" id="KAG8193871.1"/>
    </source>
</evidence>
<dbReference type="AlphaFoldDB" id="A0AAV6VDY0"/>
<reference evidence="1 2" key="1">
    <citation type="journal article" date="2022" name="Nat. Ecol. Evol.">
        <title>A masculinizing supergene underlies an exaggerated male reproductive morph in a spider.</title>
        <authorList>
            <person name="Hendrickx F."/>
            <person name="De Corte Z."/>
            <person name="Sonet G."/>
            <person name="Van Belleghem S.M."/>
            <person name="Kostlbacher S."/>
            <person name="Vangestel C."/>
        </authorList>
    </citation>
    <scope>NUCLEOTIDE SEQUENCE [LARGE SCALE GENOMIC DNA]</scope>
    <source>
        <strain evidence="1">W744_W776</strain>
    </source>
</reference>